<protein>
    <recommendedName>
        <fullName evidence="2">N-sulphoglucosamine sulphohydrolase C-terminal domain-containing protein</fullName>
    </recommendedName>
</protein>
<dbReference type="PANTHER" id="PTHR42693:SF33">
    <property type="entry name" value="ARYLSULFATASE"/>
    <property type="match status" value="1"/>
</dbReference>
<dbReference type="STRING" id="1454006.AW14_13395"/>
<dbReference type="KEGG" id="sze:AW14_13395"/>
<reference evidence="3 4" key="1">
    <citation type="submission" date="2014-02" db="EMBL/GenBank/DDBJ databases">
        <authorList>
            <person name="Young C.-C."/>
            <person name="Hameed A."/>
            <person name="Huang H.-C."/>
            <person name="Shahina M."/>
        </authorList>
    </citation>
    <scope>NUCLEOTIDE SEQUENCE [LARGE SCALE GENOMIC DNA]</scope>
    <source>
        <strain evidence="3 4">CC-SAMT-1</strain>
    </source>
</reference>
<dbReference type="GO" id="GO:0004065">
    <property type="term" value="F:arylsulfatase activity"/>
    <property type="evidence" value="ECO:0007669"/>
    <property type="project" value="TreeGrafter"/>
</dbReference>
<dbReference type="Proteomes" id="UP000032229">
    <property type="component" value="Chromosome"/>
</dbReference>
<comment type="similarity">
    <text evidence="1">Belongs to the sulfatase family.</text>
</comment>
<dbReference type="OrthoDB" id="9765065at2"/>
<keyword evidence="4" id="KW-1185">Reference proteome</keyword>
<evidence type="ECO:0000313" key="3">
    <source>
        <dbReference type="EMBL" id="AJR04971.1"/>
    </source>
</evidence>
<dbReference type="EMBL" id="CP007202">
    <property type="protein sequence ID" value="AJR04971.1"/>
    <property type="molecule type" value="Genomic_DNA"/>
</dbReference>
<dbReference type="PANTHER" id="PTHR42693">
    <property type="entry name" value="ARYLSULFATASE FAMILY MEMBER"/>
    <property type="match status" value="1"/>
</dbReference>
<dbReference type="HOGENOM" id="CLU_1011552_0_0_10"/>
<organism evidence="3 4">
    <name type="scientific">Siansivirga zeaxanthinifaciens CC-SAMT-1</name>
    <dbReference type="NCBI Taxonomy" id="1454006"/>
    <lineage>
        <taxon>Bacteria</taxon>
        <taxon>Pseudomonadati</taxon>
        <taxon>Bacteroidota</taxon>
        <taxon>Flavobacteriia</taxon>
        <taxon>Flavobacteriales</taxon>
        <taxon>Flavobacteriaceae</taxon>
        <taxon>Siansivirga</taxon>
    </lineage>
</organism>
<feature type="domain" description="N-sulphoglucosamine sulphohydrolase C-terminal" evidence="2">
    <location>
        <begin position="93"/>
        <end position="237"/>
    </location>
</feature>
<dbReference type="InterPro" id="IPR032506">
    <property type="entry name" value="SGSH_C"/>
</dbReference>
<accession>A0A0C5W0V3</accession>
<proteinExistence type="inferred from homology"/>
<evidence type="ECO:0000259" key="2">
    <source>
        <dbReference type="Pfam" id="PF16347"/>
    </source>
</evidence>
<evidence type="ECO:0000256" key="1">
    <source>
        <dbReference type="ARBA" id="ARBA00008779"/>
    </source>
</evidence>
<dbReference type="InterPro" id="IPR017850">
    <property type="entry name" value="Alkaline_phosphatase_core_sf"/>
</dbReference>
<evidence type="ECO:0000313" key="4">
    <source>
        <dbReference type="Proteomes" id="UP000032229"/>
    </source>
</evidence>
<dbReference type="Pfam" id="PF16347">
    <property type="entry name" value="SGSH_C"/>
    <property type="match status" value="1"/>
</dbReference>
<name>A0A0C5W0V3_9FLAO</name>
<dbReference type="AlphaFoldDB" id="A0A0C5W0V3"/>
<sequence>MPFHAVHSDVVGRKDLTEKYLKRGLSEKQAEYASLIELLDQNVGKINNALKDPNGDGDFSDDITNNTLFIFYSDIGGLVDNVPLKGKKGSLDEGGIRVPLIFRFPNVIKKNSVSNQAVHCIDFLPTLADFAGVDIASLQKANGEKAIYDGASFARILQGKQKRIERDNLFWHLPGYMDERFSPTTLIQKRIGNAYYKLFYFYETEEFALYNLKKDLGEKDNLLEKPTSKNMKIALKMNADMLAWLKANMAPTGTFIKNGNTVPYPKADAVSKYKQ</sequence>
<dbReference type="Gene3D" id="3.40.720.10">
    <property type="entry name" value="Alkaline Phosphatase, subunit A"/>
    <property type="match status" value="1"/>
</dbReference>
<gene>
    <name evidence="3" type="ORF">AW14_13395</name>
</gene>
<dbReference type="SUPFAM" id="SSF53649">
    <property type="entry name" value="Alkaline phosphatase-like"/>
    <property type="match status" value="1"/>
</dbReference>
<dbReference type="InterPro" id="IPR050738">
    <property type="entry name" value="Sulfatase"/>
</dbReference>